<reference evidence="1" key="2">
    <citation type="submission" date="2021-01" db="EMBL/GenBank/DDBJ databases">
        <authorList>
            <person name="Schikora-Tamarit M.A."/>
        </authorList>
    </citation>
    <scope>NUCLEOTIDE SEQUENCE</scope>
    <source>
        <strain evidence="1">CBS2887</strain>
    </source>
</reference>
<gene>
    <name evidence="1" type="ORF">WICPIJ_007760</name>
</gene>
<evidence type="ECO:0000313" key="2">
    <source>
        <dbReference type="Proteomes" id="UP000774326"/>
    </source>
</evidence>
<dbReference type="EMBL" id="JAEUBG010004494">
    <property type="protein sequence ID" value="KAH3681279.1"/>
    <property type="molecule type" value="Genomic_DNA"/>
</dbReference>
<comment type="caution">
    <text evidence="1">The sequence shown here is derived from an EMBL/GenBank/DDBJ whole genome shotgun (WGS) entry which is preliminary data.</text>
</comment>
<accession>A0A9P8Q1T6</accession>
<organism evidence="1 2">
    <name type="scientific">Wickerhamomyces pijperi</name>
    <name type="common">Yeast</name>
    <name type="synonym">Pichia pijperi</name>
    <dbReference type="NCBI Taxonomy" id="599730"/>
    <lineage>
        <taxon>Eukaryota</taxon>
        <taxon>Fungi</taxon>
        <taxon>Dikarya</taxon>
        <taxon>Ascomycota</taxon>
        <taxon>Saccharomycotina</taxon>
        <taxon>Saccharomycetes</taxon>
        <taxon>Phaffomycetales</taxon>
        <taxon>Wickerhamomycetaceae</taxon>
        <taxon>Wickerhamomyces</taxon>
    </lineage>
</organism>
<protein>
    <submittedName>
        <fullName evidence="1">Uncharacterized protein</fullName>
    </submittedName>
</protein>
<reference evidence="1" key="1">
    <citation type="journal article" date="2021" name="Open Biol.">
        <title>Shared evolutionary footprints suggest mitochondrial oxidative damage underlies multiple complex I losses in fungi.</title>
        <authorList>
            <person name="Schikora-Tamarit M.A."/>
            <person name="Marcet-Houben M."/>
            <person name="Nosek J."/>
            <person name="Gabaldon T."/>
        </authorList>
    </citation>
    <scope>NUCLEOTIDE SEQUENCE</scope>
    <source>
        <strain evidence="1">CBS2887</strain>
    </source>
</reference>
<dbReference type="Proteomes" id="UP000774326">
    <property type="component" value="Unassembled WGS sequence"/>
</dbReference>
<keyword evidence="2" id="KW-1185">Reference proteome</keyword>
<proteinExistence type="predicted"/>
<name>A0A9P8Q1T6_WICPI</name>
<dbReference type="AlphaFoldDB" id="A0A9P8Q1T6"/>
<evidence type="ECO:0000313" key="1">
    <source>
        <dbReference type="EMBL" id="KAH3681279.1"/>
    </source>
</evidence>
<sequence length="78" mass="7967">MESGGGAVGDFKAGIVLTLDELGGVEGYLTIESFCFFTGVINPLLVFTEEGGGVKPLMRLFPAAAADLGVLGLFSEPG</sequence>